<dbReference type="SUPFAM" id="SSF52172">
    <property type="entry name" value="CheY-like"/>
    <property type="match status" value="1"/>
</dbReference>
<keyword evidence="1 5" id="KW-0597">Phosphoprotein</keyword>
<evidence type="ECO:0000256" key="1">
    <source>
        <dbReference type="ARBA" id="ARBA00022553"/>
    </source>
</evidence>
<dbReference type="CDD" id="cd00038">
    <property type="entry name" value="CAP_ED"/>
    <property type="match status" value="1"/>
</dbReference>
<dbReference type="InterPro" id="IPR036390">
    <property type="entry name" value="WH_DNA-bd_sf"/>
</dbReference>
<dbReference type="InterPro" id="IPR036388">
    <property type="entry name" value="WH-like_DNA-bd_sf"/>
</dbReference>
<dbReference type="InterPro" id="IPR050595">
    <property type="entry name" value="Bact_response_regulator"/>
</dbReference>
<dbReference type="SMART" id="SM00100">
    <property type="entry name" value="cNMP"/>
    <property type="match status" value="1"/>
</dbReference>
<dbReference type="InterPro" id="IPR018490">
    <property type="entry name" value="cNMP-bd_dom_sf"/>
</dbReference>
<keyword evidence="10" id="KW-1185">Reference proteome</keyword>
<dbReference type="InterPro" id="IPR012318">
    <property type="entry name" value="HTH_CRP"/>
</dbReference>
<dbReference type="Pfam" id="PF00072">
    <property type="entry name" value="Response_reg"/>
    <property type="match status" value="1"/>
</dbReference>
<dbReference type="Pfam" id="PF13545">
    <property type="entry name" value="HTH_Crp_2"/>
    <property type="match status" value="1"/>
</dbReference>
<protein>
    <submittedName>
        <fullName evidence="9">Response regulator</fullName>
    </submittedName>
</protein>
<gene>
    <name evidence="9" type="ORF">GCM10023188_30710</name>
</gene>
<dbReference type="PANTHER" id="PTHR44591:SF22">
    <property type="entry name" value="CHEY SUBFAMILY"/>
    <property type="match status" value="1"/>
</dbReference>
<feature type="domain" description="Cyclic nucleotide-binding" evidence="6">
    <location>
        <begin position="161"/>
        <end position="260"/>
    </location>
</feature>
<dbReference type="InterPro" id="IPR000595">
    <property type="entry name" value="cNMP-bd_dom"/>
</dbReference>
<feature type="modified residue" description="4-aspartylphosphate" evidence="5">
    <location>
        <position position="52"/>
    </location>
</feature>
<dbReference type="InterPro" id="IPR011006">
    <property type="entry name" value="CheY-like_superfamily"/>
</dbReference>
<dbReference type="CDD" id="cd17574">
    <property type="entry name" value="REC_OmpR"/>
    <property type="match status" value="1"/>
</dbReference>
<dbReference type="Gene3D" id="2.60.120.10">
    <property type="entry name" value="Jelly Rolls"/>
    <property type="match status" value="1"/>
</dbReference>
<evidence type="ECO:0000259" key="6">
    <source>
        <dbReference type="PROSITE" id="PS50042"/>
    </source>
</evidence>
<dbReference type="SUPFAM" id="SSF46785">
    <property type="entry name" value="Winged helix' DNA-binding domain"/>
    <property type="match status" value="1"/>
</dbReference>
<name>A0ABP8LW04_9BACT</name>
<sequence>MKTVLLIEDNEFIRENITEMLELAHYQVLSAENGKKGLELALQRKPDIVLCDVMMPVMDGYGVLLHFKEKRELAAIPFIFLSAATERTDVRKGMASGVDGYITKPFGEDDLMQTVEIHLQRADALKNECRQSFEGIQELISTARQYKELEYLTQDKKVYAYKKKQILYLAGTEPTRLFFVRRGKVKTYRSNQDGKEYITGIYREGDFFGYLPLIEETECQEAAETMEDSEVVVIPKSEFMALLYQDPHIAKRLIKMLASSVSEKEKLLSGMAYNSLRKRAADSLLFLHSKYQTHHEPRPFIQISRDDIAGIVGSSTESLIRTLSDFKKEQLIDIVDGKILIKDEQKLQHMPN</sequence>
<dbReference type="EMBL" id="BAABHC010000016">
    <property type="protein sequence ID" value="GAA4437001.1"/>
    <property type="molecule type" value="Genomic_DNA"/>
</dbReference>
<evidence type="ECO:0000259" key="7">
    <source>
        <dbReference type="PROSITE" id="PS50110"/>
    </source>
</evidence>
<proteinExistence type="predicted"/>
<evidence type="ECO:0000256" key="5">
    <source>
        <dbReference type="PROSITE-ProRule" id="PRU00169"/>
    </source>
</evidence>
<dbReference type="SMART" id="SM00419">
    <property type="entry name" value="HTH_CRP"/>
    <property type="match status" value="1"/>
</dbReference>
<dbReference type="Gene3D" id="3.40.50.2300">
    <property type="match status" value="1"/>
</dbReference>
<accession>A0ABP8LW04</accession>
<dbReference type="PROSITE" id="PS50110">
    <property type="entry name" value="RESPONSE_REGULATORY"/>
    <property type="match status" value="1"/>
</dbReference>
<evidence type="ECO:0000259" key="8">
    <source>
        <dbReference type="PROSITE" id="PS51063"/>
    </source>
</evidence>
<comment type="caution">
    <text evidence="9">The sequence shown here is derived from an EMBL/GenBank/DDBJ whole genome shotgun (WGS) entry which is preliminary data.</text>
</comment>
<feature type="domain" description="HTH crp-type" evidence="8">
    <location>
        <begin position="274"/>
        <end position="345"/>
    </location>
</feature>
<feature type="domain" description="Response regulatory" evidence="7">
    <location>
        <begin position="3"/>
        <end position="119"/>
    </location>
</feature>
<evidence type="ECO:0000256" key="3">
    <source>
        <dbReference type="ARBA" id="ARBA00023125"/>
    </source>
</evidence>
<reference evidence="10" key="1">
    <citation type="journal article" date="2019" name="Int. J. Syst. Evol. Microbiol.">
        <title>The Global Catalogue of Microorganisms (GCM) 10K type strain sequencing project: providing services to taxonomists for standard genome sequencing and annotation.</title>
        <authorList>
            <consortium name="The Broad Institute Genomics Platform"/>
            <consortium name="The Broad Institute Genome Sequencing Center for Infectious Disease"/>
            <person name="Wu L."/>
            <person name="Ma J."/>
        </authorList>
    </citation>
    <scope>NUCLEOTIDE SEQUENCE [LARGE SCALE GENOMIC DNA]</scope>
    <source>
        <strain evidence="10">JCM 17926</strain>
    </source>
</reference>
<dbReference type="InterPro" id="IPR014710">
    <property type="entry name" value="RmlC-like_jellyroll"/>
</dbReference>
<organism evidence="9 10">
    <name type="scientific">Pontibacter saemangeumensis</name>
    <dbReference type="NCBI Taxonomy" id="1084525"/>
    <lineage>
        <taxon>Bacteria</taxon>
        <taxon>Pseudomonadati</taxon>
        <taxon>Bacteroidota</taxon>
        <taxon>Cytophagia</taxon>
        <taxon>Cytophagales</taxon>
        <taxon>Hymenobacteraceae</taxon>
        <taxon>Pontibacter</taxon>
    </lineage>
</organism>
<dbReference type="SMART" id="SM00448">
    <property type="entry name" value="REC"/>
    <property type="match status" value="1"/>
</dbReference>
<evidence type="ECO:0000313" key="10">
    <source>
        <dbReference type="Proteomes" id="UP001500552"/>
    </source>
</evidence>
<keyword evidence="4" id="KW-0804">Transcription</keyword>
<dbReference type="RefSeq" id="WP_345160336.1">
    <property type="nucleotide sequence ID" value="NZ_BAABHC010000016.1"/>
</dbReference>
<evidence type="ECO:0000256" key="4">
    <source>
        <dbReference type="ARBA" id="ARBA00023163"/>
    </source>
</evidence>
<dbReference type="PROSITE" id="PS51063">
    <property type="entry name" value="HTH_CRP_2"/>
    <property type="match status" value="1"/>
</dbReference>
<evidence type="ECO:0000256" key="2">
    <source>
        <dbReference type="ARBA" id="ARBA00023015"/>
    </source>
</evidence>
<dbReference type="SUPFAM" id="SSF51206">
    <property type="entry name" value="cAMP-binding domain-like"/>
    <property type="match status" value="1"/>
</dbReference>
<dbReference type="PROSITE" id="PS50042">
    <property type="entry name" value="CNMP_BINDING_3"/>
    <property type="match status" value="1"/>
</dbReference>
<dbReference type="Gene3D" id="1.10.10.10">
    <property type="entry name" value="Winged helix-like DNA-binding domain superfamily/Winged helix DNA-binding domain"/>
    <property type="match status" value="1"/>
</dbReference>
<keyword evidence="2" id="KW-0805">Transcription regulation</keyword>
<dbReference type="PANTHER" id="PTHR44591">
    <property type="entry name" value="STRESS RESPONSE REGULATOR PROTEIN 1"/>
    <property type="match status" value="1"/>
</dbReference>
<dbReference type="InterPro" id="IPR001789">
    <property type="entry name" value="Sig_transdc_resp-reg_receiver"/>
</dbReference>
<dbReference type="Pfam" id="PF00027">
    <property type="entry name" value="cNMP_binding"/>
    <property type="match status" value="1"/>
</dbReference>
<evidence type="ECO:0000313" key="9">
    <source>
        <dbReference type="EMBL" id="GAA4437001.1"/>
    </source>
</evidence>
<keyword evidence="3" id="KW-0238">DNA-binding</keyword>
<dbReference type="Proteomes" id="UP001500552">
    <property type="component" value="Unassembled WGS sequence"/>
</dbReference>